<dbReference type="InterPro" id="IPR036428">
    <property type="entry name" value="PCD_sf"/>
</dbReference>
<evidence type="ECO:0000313" key="6">
    <source>
        <dbReference type="Proteomes" id="UP001156706"/>
    </source>
</evidence>
<sequence>MPLAQEPCPAVVNPLSDAETQALLGQVSDWAIESGKLVKTFRFANYYETLAFVNASAYISHKVDHHPELHVTYNTVRIAYDTHSVNGLSRNDFVCAARTDALLG</sequence>
<name>A0ABQ5YKW6_9NEIS</name>
<dbReference type="Proteomes" id="UP001156706">
    <property type="component" value="Unassembled WGS sequence"/>
</dbReference>
<dbReference type="PANTHER" id="PTHR12599:SF0">
    <property type="entry name" value="PTERIN-4-ALPHA-CARBINOLAMINE DEHYDRATASE"/>
    <property type="match status" value="1"/>
</dbReference>
<comment type="similarity">
    <text evidence="2 4">Belongs to the pterin-4-alpha-carbinolamine dehydratase family.</text>
</comment>
<evidence type="ECO:0000256" key="4">
    <source>
        <dbReference type="HAMAP-Rule" id="MF_00434"/>
    </source>
</evidence>
<gene>
    <name evidence="5" type="primary">phhB</name>
    <name evidence="5" type="ORF">GCM10007907_31420</name>
</gene>
<evidence type="ECO:0000256" key="3">
    <source>
        <dbReference type="ARBA" id="ARBA00023239"/>
    </source>
</evidence>
<evidence type="ECO:0000256" key="2">
    <source>
        <dbReference type="ARBA" id="ARBA00006472"/>
    </source>
</evidence>
<accession>A0ABQ5YKW6</accession>
<dbReference type="EMBL" id="BSOG01000004">
    <property type="protein sequence ID" value="GLR14352.1"/>
    <property type="molecule type" value="Genomic_DNA"/>
</dbReference>
<proteinExistence type="inferred from homology"/>
<comment type="catalytic activity">
    <reaction evidence="1 4">
        <text>(4aS,6R)-4a-hydroxy-L-erythro-5,6,7,8-tetrahydrobiopterin = (6R)-L-erythro-6,7-dihydrobiopterin + H2O</text>
        <dbReference type="Rhea" id="RHEA:11920"/>
        <dbReference type="ChEBI" id="CHEBI:15377"/>
        <dbReference type="ChEBI" id="CHEBI:15642"/>
        <dbReference type="ChEBI" id="CHEBI:43120"/>
        <dbReference type="EC" id="4.2.1.96"/>
    </reaction>
</comment>
<keyword evidence="6" id="KW-1185">Reference proteome</keyword>
<organism evidence="5 6">
    <name type="scientific">Chitinimonas prasina</name>
    <dbReference type="NCBI Taxonomy" id="1434937"/>
    <lineage>
        <taxon>Bacteria</taxon>
        <taxon>Pseudomonadati</taxon>
        <taxon>Pseudomonadota</taxon>
        <taxon>Betaproteobacteria</taxon>
        <taxon>Neisseriales</taxon>
        <taxon>Chitinibacteraceae</taxon>
        <taxon>Chitinimonas</taxon>
    </lineage>
</organism>
<comment type="caution">
    <text evidence="5">The sequence shown here is derived from an EMBL/GenBank/DDBJ whole genome shotgun (WGS) entry which is preliminary data.</text>
</comment>
<reference evidence="6" key="1">
    <citation type="journal article" date="2019" name="Int. J. Syst. Evol. Microbiol.">
        <title>The Global Catalogue of Microorganisms (GCM) 10K type strain sequencing project: providing services to taxonomists for standard genome sequencing and annotation.</title>
        <authorList>
            <consortium name="The Broad Institute Genomics Platform"/>
            <consortium name="The Broad Institute Genome Sequencing Center for Infectious Disease"/>
            <person name="Wu L."/>
            <person name="Ma J."/>
        </authorList>
    </citation>
    <scope>NUCLEOTIDE SEQUENCE [LARGE SCALE GENOMIC DNA]</scope>
    <source>
        <strain evidence="6">NBRC 110044</strain>
    </source>
</reference>
<dbReference type="CDD" id="cd00913">
    <property type="entry name" value="PCD_DCoH_subfamily_a"/>
    <property type="match status" value="1"/>
</dbReference>
<dbReference type="Gene3D" id="3.30.1360.20">
    <property type="entry name" value="Transcriptional coactivator/pterin dehydratase"/>
    <property type="match status" value="1"/>
</dbReference>
<dbReference type="RefSeq" id="WP_284197429.1">
    <property type="nucleotide sequence ID" value="NZ_BSOG01000004.1"/>
</dbReference>
<dbReference type="HAMAP" id="MF_00434">
    <property type="entry name" value="Pterin_4_alpha"/>
    <property type="match status" value="1"/>
</dbReference>
<dbReference type="Pfam" id="PF01329">
    <property type="entry name" value="Pterin_4a"/>
    <property type="match status" value="1"/>
</dbReference>
<evidence type="ECO:0000256" key="1">
    <source>
        <dbReference type="ARBA" id="ARBA00001554"/>
    </source>
</evidence>
<evidence type="ECO:0000313" key="5">
    <source>
        <dbReference type="EMBL" id="GLR14352.1"/>
    </source>
</evidence>
<keyword evidence="3 4" id="KW-0456">Lyase</keyword>
<protein>
    <recommendedName>
        <fullName evidence="4">Putative pterin-4-alpha-carbinolamine dehydratase</fullName>
        <shortName evidence="4">PHS</shortName>
        <ecNumber evidence="4">4.2.1.96</ecNumber>
    </recommendedName>
    <alternativeName>
        <fullName evidence="4">4-alpha-hydroxy-tetrahydropterin dehydratase</fullName>
    </alternativeName>
    <alternativeName>
        <fullName evidence="4">Pterin carbinolamine dehydratase</fullName>
        <shortName evidence="4">PCD</shortName>
    </alternativeName>
</protein>
<dbReference type="SUPFAM" id="SSF55248">
    <property type="entry name" value="PCD-like"/>
    <property type="match status" value="1"/>
</dbReference>
<dbReference type="InterPro" id="IPR001533">
    <property type="entry name" value="Pterin_deHydtase"/>
</dbReference>
<dbReference type="PANTHER" id="PTHR12599">
    <property type="entry name" value="PTERIN-4-ALPHA-CARBINOLAMINE DEHYDRATASE"/>
    <property type="match status" value="1"/>
</dbReference>
<dbReference type="EC" id="4.2.1.96" evidence="4"/>